<evidence type="ECO:0000256" key="1">
    <source>
        <dbReference type="ARBA" id="ARBA00004647"/>
    </source>
</evidence>
<proteinExistence type="inferred from homology"/>
<organism evidence="10 11">
    <name type="scientific">Lachancea dasiensis</name>
    <dbReference type="NCBI Taxonomy" id="1072105"/>
    <lineage>
        <taxon>Eukaryota</taxon>
        <taxon>Fungi</taxon>
        <taxon>Dikarya</taxon>
        <taxon>Ascomycota</taxon>
        <taxon>Saccharomycotina</taxon>
        <taxon>Saccharomycetes</taxon>
        <taxon>Saccharomycetales</taxon>
        <taxon>Saccharomycetaceae</taxon>
        <taxon>Lachancea</taxon>
    </lineage>
</organism>
<name>A0A1G4JAV9_9SACH</name>
<keyword evidence="6" id="KW-0498">Mitosis</keyword>
<dbReference type="InterPro" id="IPR026231">
    <property type="entry name" value="IBD2"/>
</dbReference>
<reference evidence="11" key="1">
    <citation type="submission" date="2016-03" db="EMBL/GenBank/DDBJ databases">
        <authorList>
            <person name="Devillers H."/>
        </authorList>
    </citation>
    <scope>NUCLEOTIDE SEQUENCE [LARGE SCALE GENOMIC DNA]</scope>
</reference>
<evidence type="ECO:0000313" key="10">
    <source>
        <dbReference type="EMBL" id="SCU87220.1"/>
    </source>
</evidence>
<evidence type="ECO:0000313" key="11">
    <source>
        <dbReference type="Proteomes" id="UP000190274"/>
    </source>
</evidence>
<dbReference type="GO" id="GO:0051301">
    <property type="term" value="P:cell division"/>
    <property type="evidence" value="ECO:0007669"/>
    <property type="project" value="UniProtKB-KW"/>
</dbReference>
<keyword evidence="8" id="KW-0131">Cell cycle</keyword>
<sequence length="293" mass="32280">MPPLKDSSIEVTSKEGPADFHVMMQEGVKALTNILTAHLQDNPEVVDQQSGLKGDSSKVTNALRFHEVGSGAATGVFGASESGGEDQRFGTPGRDEGTSCNTYEGIKLHEHKAKPSKSSGRHATKTSGSLPQNQQSAVVKTSNAEALAENYSDEEGEIVFDCGEQDLMSMPGDFGENLKKMVASRIAQQNADSNQHQNIDINFDLDVDVDVNIQSPPTSAQHGDLRARETCRNHRNREEFEYPRLPKSPPDFTQLITSDKPLCMFCEYYSVFGEPPKNMIRWFQRERAQASSL</sequence>
<evidence type="ECO:0000256" key="7">
    <source>
        <dbReference type="ARBA" id="ARBA00023212"/>
    </source>
</evidence>
<evidence type="ECO:0000256" key="8">
    <source>
        <dbReference type="ARBA" id="ARBA00023306"/>
    </source>
</evidence>
<feature type="compositionally biased region" description="Basic residues" evidence="9">
    <location>
        <begin position="109"/>
        <end position="124"/>
    </location>
</feature>
<evidence type="ECO:0000256" key="3">
    <source>
        <dbReference type="ARBA" id="ARBA00018145"/>
    </source>
</evidence>
<keyword evidence="4" id="KW-0963">Cytoplasm</keyword>
<evidence type="ECO:0000256" key="4">
    <source>
        <dbReference type="ARBA" id="ARBA00022490"/>
    </source>
</evidence>
<evidence type="ECO:0000256" key="6">
    <source>
        <dbReference type="ARBA" id="ARBA00022776"/>
    </source>
</evidence>
<dbReference type="Proteomes" id="UP000190274">
    <property type="component" value="Chromosome E"/>
</dbReference>
<dbReference type="OrthoDB" id="4057723at2759"/>
<comment type="similarity">
    <text evidence="2">Belongs to the IBD2 family.</text>
</comment>
<protein>
    <recommendedName>
        <fullName evidence="3">Protein IBD2</fullName>
    </recommendedName>
</protein>
<keyword evidence="5" id="KW-0132">Cell division</keyword>
<feature type="compositionally biased region" description="Basic and acidic residues" evidence="9">
    <location>
        <begin position="85"/>
        <end position="97"/>
    </location>
</feature>
<dbReference type="PRINTS" id="PR02099">
    <property type="entry name" value="PROTEINIBD2"/>
</dbReference>
<dbReference type="GO" id="GO:0007094">
    <property type="term" value="P:mitotic spindle assembly checkpoint signaling"/>
    <property type="evidence" value="ECO:0007669"/>
    <property type="project" value="InterPro"/>
</dbReference>
<feature type="compositionally biased region" description="Polar residues" evidence="9">
    <location>
        <begin position="125"/>
        <end position="144"/>
    </location>
</feature>
<evidence type="ECO:0000256" key="9">
    <source>
        <dbReference type="SAM" id="MobiDB-lite"/>
    </source>
</evidence>
<dbReference type="AlphaFoldDB" id="A0A1G4JAV9"/>
<feature type="region of interest" description="Disordered" evidence="9">
    <location>
        <begin position="74"/>
        <end position="145"/>
    </location>
</feature>
<evidence type="ECO:0000256" key="2">
    <source>
        <dbReference type="ARBA" id="ARBA00008285"/>
    </source>
</evidence>
<dbReference type="EMBL" id="LT598455">
    <property type="protein sequence ID" value="SCU87220.1"/>
    <property type="molecule type" value="Genomic_DNA"/>
</dbReference>
<dbReference type="GO" id="GO:0000922">
    <property type="term" value="C:spindle pole"/>
    <property type="evidence" value="ECO:0007669"/>
    <property type="project" value="UniProtKB-SubCell"/>
</dbReference>
<comment type="subcellular location">
    <subcellularLocation>
        <location evidence="1">Cytoplasm</location>
        <location evidence="1">Cytoskeleton</location>
        <location evidence="1">Spindle pole</location>
    </subcellularLocation>
</comment>
<keyword evidence="11" id="KW-1185">Reference proteome</keyword>
<accession>A0A1G4JAV9</accession>
<gene>
    <name evidence="10" type="ORF">LADA_0E02718G</name>
</gene>
<evidence type="ECO:0000256" key="5">
    <source>
        <dbReference type="ARBA" id="ARBA00022618"/>
    </source>
</evidence>
<keyword evidence="7" id="KW-0206">Cytoskeleton</keyword>